<dbReference type="EMBL" id="NTGA01000016">
    <property type="protein sequence ID" value="PAY23284.1"/>
    <property type="molecule type" value="Genomic_DNA"/>
</dbReference>
<dbReference type="OrthoDB" id="7376212at2"/>
<dbReference type="Gene3D" id="1.10.10.10">
    <property type="entry name" value="Winged helix-like DNA-binding domain superfamily/Winged helix DNA-binding domain"/>
    <property type="match status" value="1"/>
</dbReference>
<keyword evidence="5" id="KW-0238">DNA-binding</keyword>
<keyword evidence="4" id="KW-0731">Sigma factor</keyword>
<dbReference type="InterPro" id="IPR037401">
    <property type="entry name" value="SnoaL-like"/>
</dbReference>
<dbReference type="Pfam" id="PF04542">
    <property type="entry name" value="Sigma70_r2"/>
    <property type="match status" value="1"/>
</dbReference>
<evidence type="ECO:0000256" key="4">
    <source>
        <dbReference type="ARBA" id="ARBA00023082"/>
    </source>
</evidence>
<dbReference type="SUPFAM" id="SSF54427">
    <property type="entry name" value="NTF2-like"/>
    <property type="match status" value="1"/>
</dbReference>
<dbReference type="InterPro" id="IPR013249">
    <property type="entry name" value="RNA_pol_sigma70_r4_t2"/>
</dbReference>
<proteinExistence type="inferred from homology"/>
<dbReference type="InterPro" id="IPR036388">
    <property type="entry name" value="WH-like_DNA-bd_sf"/>
</dbReference>
<dbReference type="NCBIfam" id="NF006089">
    <property type="entry name" value="PRK08241.1"/>
    <property type="match status" value="1"/>
</dbReference>
<dbReference type="NCBIfam" id="TIGR02937">
    <property type="entry name" value="sigma70-ECF"/>
    <property type="match status" value="1"/>
</dbReference>
<comment type="similarity">
    <text evidence="1">Belongs to the sigma-70 factor family. ECF subfamily.</text>
</comment>
<protein>
    <submittedName>
        <fullName evidence="11">RNA polymerase subunit sigma-70</fullName>
    </submittedName>
</protein>
<evidence type="ECO:0000256" key="2">
    <source>
        <dbReference type="ARBA" id="ARBA00011344"/>
    </source>
</evidence>
<reference evidence="12" key="1">
    <citation type="submission" date="2017-09" db="EMBL/GenBank/DDBJ databases">
        <authorList>
            <person name="Zhang Y."/>
            <person name="Huang X."/>
            <person name="Liu J."/>
            <person name="Lu L."/>
            <person name="Peng K."/>
        </authorList>
    </citation>
    <scope>NUCLEOTIDE SEQUENCE [LARGE SCALE GENOMIC DNA]</scope>
    <source>
        <strain evidence="12">S-XJ-1</strain>
    </source>
</reference>
<dbReference type="Gene3D" id="3.10.450.50">
    <property type="match status" value="1"/>
</dbReference>
<evidence type="ECO:0000256" key="7">
    <source>
        <dbReference type="SAM" id="MobiDB-lite"/>
    </source>
</evidence>
<name>A0A2A2WQN3_9ACTN</name>
<keyword evidence="12" id="KW-1185">Reference proteome</keyword>
<dbReference type="InterPro" id="IPR014284">
    <property type="entry name" value="RNA_pol_sigma-70_dom"/>
</dbReference>
<dbReference type="InterPro" id="IPR013324">
    <property type="entry name" value="RNA_pol_sigma_r3/r4-like"/>
</dbReference>
<dbReference type="InterPro" id="IPR032710">
    <property type="entry name" value="NTF2-like_dom_sf"/>
</dbReference>
<dbReference type="InterPro" id="IPR014305">
    <property type="entry name" value="RNA_pol_sigma-G_actinobac"/>
</dbReference>
<feature type="domain" description="RNA polymerase sigma-70 region 2" evidence="8">
    <location>
        <begin position="31"/>
        <end position="98"/>
    </location>
</feature>
<evidence type="ECO:0000259" key="10">
    <source>
        <dbReference type="Pfam" id="PF12680"/>
    </source>
</evidence>
<feature type="domain" description="RNA polymerase sigma factor 70 region 4 type 2" evidence="9">
    <location>
        <begin position="151"/>
        <end position="203"/>
    </location>
</feature>
<evidence type="ECO:0000256" key="1">
    <source>
        <dbReference type="ARBA" id="ARBA00010641"/>
    </source>
</evidence>
<dbReference type="InterPro" id="IPR039425">
    <property type="entry name" value="RNA_pol_sigma-70-like"/>
</dbReference>
<dbReference type="GO" id="GO:0006352">
    <property type="term" value="P:DNA-templated transcription initiation"/>
    <property type="evidence" value="ECO:0007669"/>
    <property type="project" value="InterPro"/>
</dbReference>
<evidence type="ECO:0000259" key="8">
    <source>
        <dbReference type="Pfam" id="PF04542"/>
    </source>
</evidence>
<evidence type="ECO:0000313" key="12">
    <source>
        <dbReference type="Proteomes" id="UP000218810"/>
    </source>
</evidence>
<dbReference type="SUPFAM" id="SSF88946">
    <property type="entry name" value="Sigma2 domain of RNA polymerase sigma factors"/>
    <property type="match status" value="1"/>
</dbReference>
<dbReference type="Proteomes" id="UP000218810">
    <property type="component" value="Unassembled WGS sequence"/>
</dbReference>
<feature type="domain" description="SnoaL-like" evidence="10">
    <location>
        <begin position="227"/>
        <end position="298"/>
    </location>
</feature>
<evidence type="ECO:0000256" key="3">
    <source>
        <dbReference type="ARBA" id="ARBA00023015"/>
    </source>
</evidence>
<sequence length="356" mass="39164">MSPGTCRPAAEPHHNSAPQADNDRVNRTEAETYRREILGYCYRYFGCIAEAEDATQETMLRAWRARDGAEFGGRSSLRTWLYSIATHVCLDMARAPQRRSLPVDLNEPGRVPDDPTSLATMPEQMWIGPASDAHLGVDPSATALARESVRLAFVAALQFLPPRQRVVLILRDVLVLSAAECADLLDMSVASVNSALARARKTMAQHGATLPTDTADDAPAYDTRLLEKYVAAFEAYDVDRLVDLLTEDAEFSMPPFELWLRGPAQIERWWRGPGQVCRNSRTIVTSANGRPAVAVYHDGGGRDESRNDAGVRDSSAARWEPFAIHVLESRAGRLSALTHFIGAGHFAEFGLPAHLP</sequence>
<dbReference type="Pfam" id="PF12680">
    <property type="entry name" value="SnoaL_2"/>
    <property type="match status" value="1"/>
</dbReference>
<dbReference type="InterPro" id="IPR013325">
    <property type="entry name" value="RNA_pol_sigma_r2"/>
</dbReference>
<dbReference type="RefSeq" id="WP_095718240.1">
    <property type="nucleotide sequence ID" value="NZ_NTGA01000016.1"/>
</dbReference>
<dbReference type="CDD" id="cd06171">
    <property type="entry name" value="Sigma70_r4"/>
    <property type="match status" value="1"/>
</dbReference>
<dbReference type="Pfam" id="PF08281">
    <property type="entry name" value="Sigma70_r4_2"/>
    <property type="match status" value="1"/>
</dbReference>
<evidence type="ECO:0000259" key="9">
    <source>
        <dbReference type="Pfam" id="PF08281"/>
    </source>
</evidence>
<dbReference type="GO" id="GO:0003677">
    <property type="term" value="F:DNA binding"/>
    <property type="evidence" value="ECO:0007669"/>
    <property type="project" value="UniProtKB-KW"/>
</dbReference>
<evidence type="ECO:0000256" key="5">
    <source>
        <dbReference type="ARBA" id="ARBA00023125"/>
    </source>
</evidence>
<keyword evidence="3" id="KW-0805">Transcription regulation</keyword>
<gene>
    <name evidence="11" type="ORF">CEY15_09580</name>
</gene>
<evidence type="ECO:0000256" key="6">
    <source>
        <dbReference type="ARBA" id="ARBA00023163"/>
    </source>
</evidence>
<dbReference type="NCBIfam" id="TIGR02960">
    <property type="entry name" value="SigX5"/>
    <property type="match status" value="1"/>
</dbReference>
<accession>A0A2A2WQN3</accession>
<keyword evidence="6" id="KW-0804">Transcription</keyword>
<evidence type="ECO:0000313" key="11">
    <source>
        <dbReference type="EMBL" id="PAY23284.1"/>
    </source>
</evidence>
<dbReference type="AlphaFoldDB" id="A0A2A2WQN3"/>
<organism evidence="11 12">
    <name type="scientific">Dietzia natronolimnaea</name>
    <dbReference type="NCBI Taxonomy" id="161920"/>
    <lineage>
        <taxon>Bacteria</taxon>
        <taxon>Bacillati</taxon>
        <taxon>Actinomycetota</taxon>
        <taxon>Actinomycetes</taxon>
        <taxon>Mycobacteriales</taxon>
        <taxon>Dietziaceae</taxon>
        <taxon>Dietzia</taxon>
    </lineage>
</organism>
<feature type="region of interest" description="Disordered" evidence="7">
    <location>
        <begin position="1"/>
        <end position="27"/>
    </location>
</feature>
<dbReference type="SUPFAM" id="SSF88659">
    <property type="entry name" value="Sigma3 and sigma4 domains of RNA polymerase sigma factors"/>
    <property type="match status" value="1"/>
</dbReference>
<dbReference type="GO" id="GO:0016987">
    <property type="term" value="F:sigma factor activity"/>
    <property type="evidence" value="ECO:0007669"/>
    <property type="project" value="UniProtKB-KW"/>
</dbReference>
<comment type="subunit">
    <text evidence="2">Interacts transiently with the RNA polymerase catalytic core formed by RpoA, RpoB, RpoC and RpoZ (2 alpha, 1 beta, 1 beta' and 1 omega subunit) to form the RNA polymerase holoenzyme that can initiate transcription.</text>
</comment>
<dbReference type="Gene3D" id="1.10.1740.10">
    <property type="match status" value="1"/>
</dbReference>
<dbReference type="PANTHER" id="PTHR43133:SF65">
    <property type="entry name" value="ECF RNA POLYMERASE SIGMA FACTOR SIGG"/>
    <property type="match status" value="1"/>
</dbReference>
<dbReference type="PANTHER" id="PTHR43133">
    <property type="entry name" value="RNA POLYMERASE ECF-TYPE SIGMA FACTO"/>
    <property type="match status" value="1"/>
</dbReference>
<dbReference type="InterPro" id="IPR007627">
    <property type="entry name" value="RNA_pol_sigma70_r2"/>
</dbReference>
<comment type="caution">
    <text evidence="11">The sequence shown here is derived from an EMBL/GenBank/DDBJ whole genome shotgun (WGS) entry which is preliminary data.</text>
</comment>